<keyword evidence="6" id="KW-0808">Transferase</keyword>
<keyword evidence="12" id="KW-0411">Iron-sulfur</keyword>
<dbReference type="GO" id="GO:0000049">
    <property type="term" value="F:tRNA binding"/>
    <property type="evidence" value="ECO:0007669"/>
    <property type="project" value="UniProtKB-KW"/>
</dbReference>
<dbReference type="GO" id="GO:0005634">
    <property type="term" value="C:nucleus"/>
    <property type="evidence" value="ECO:0007669"/>
    <property type="project" value="TreeGrafter"/>
</dbReference>
<evidence type="ECO:0000256" key="1">
    <source>
        <dbReference type="ARBA" id="ARBA00001966"/>
    </source>
</evidence>
<dbReference type="GO" id="GO:0002926">
    <property type="term" value="P:tRNA wobble base 5-methoxycarbonylmethyl-2-thiouridinylation"/>
    <property type="evidence" value="ECO:0007669"/>
    <property type="project" value="TreeGrafter"/>
</dbReference>
<evidence type="ECO:0000256" key="7">
    <source>
        <dbReference type="ARBA" id="ARBA00022691"/>
    </source>
</evidence>
<proteinExistence type="inferred from homology"/>
<comment type="catalytic activity">
    <reaction evidence="15">
        <text>uridine(34) in tRNA + acetyl-CoA + S-adenosyl-L-methionine + H2O = 5-(carboxymethyl)uridine(34) in tRNA + 5'-deoxyadenosine + L-methionine + CoA + 2 H(+)</text>
        <dbReference type="Rhea" id="RHEA:61020"/>
        <dbReference type="Rhea" id="RHEA-COMP:10407"/>
        <dbReference type="Rhea" id="RHEA-COMP:11727"/>
        <dbReference type="ChEBI" id="CHEBI:15377"/>
        <dbReference type="ChEBI" id="CHEBI:15378"/>
        <dbReference type="ChEBI" id="CHEBI:17319"/>
        <dbReference type="ChEBI" id="CHEBI:57287"/>
        <dbReference type="ChEBI" id="CHEBI:57288"/>
        <dbReference type="ChEBI" id="CHEBI:57844"/>
        <dbReference type="ChEBI" id="CHEBI:59789"/>
        <dbReference type="ChEBI" id="CHEBI:65315"/>
        <dbReference type="ChEBI" id="CHEBI:74882"/>
        <dbReference type="EC" id="2.3.1.311"/>
    </reaction>
    <physiologicalReaction direction="left-to-right" evidence="15">
        <dbReference type="Rhea" id="RHEA:61021"/>
    </physiologicalReaction>
</comment>
<keyword evidence="9" id="KW-0479">Metal-binding</keyword>
<dbReference type="InterPro" id="IPR039661">
    <property type="entry name" value="ELP3"/>
</dbReference>
<keyword evidence="16" id="KW-0812">Transmembrane</keyword>
<keyword evidence="16" id="KW-0472">Membrane</keyword>
<keyword evidence="4" id="KW-0004">4Fe-4S</keyword>
<dbReference type="GO" id="GO:0051539">
    <property type="term" value="F:4 iron, 4 sulfur cluster binding"/>
    <property type="evidence" value="ECO:0007669"/>
    <property type="project" value="UniProtKB-KW"/>
</dbReference>
<dbReference type="GO" id="GO:0046872">
    <property type="term" value="F:metal ion binding"/>
    <property type="evidence" value="ECO:0007669"/>
    <property type="project" value="UniProtKB-KW"/>
</dbReference>
<feature type="domain" description="Elp3/MiaA/NifB-like radical SAM core" evidence="17">
    <location>
        <begin position="102"/>
        <end position="454"/>
    </location>
</feature>
<keyword evidence="7" id="KW-0949">S-adenosyl-L-methionine</keyword>
<name>A0A6C0F4F3_9ZZZZ</name>
<keyword evidence="11" id="KW-0408">Iron</keyword>
<evidence type="ECO:0000313" key="18">
    <source>
        <dbReference type="EMBL" id="QHT36556.1"/>
    </source>
</evidence>
<evidence type="ECO:0000256" key="3">
    <source>
        <dbReference type="ARBA" id="ARBA00005494"/>
    </source>
</evidence>
<evidence type="ECO:0000256" key="10">
    <source>
        <dbReference type="ARBA" id="ARBA00022884"/>
    </source>
</evidence>
<evidence type="ECO:0000256" key="13">
    <source>
        <dbReference type="ARBA" id="ARBA00023315"/>
    </source>
</evidence>
<dbReference type="InterPro" id="IPR032432">
    <property type="entry name" value="Radical_SAM_C"/>
</dbReference>
<dbReference type="InterPro" id="IPR006638">
    <property type="entry name" value="Elp3/MiaA/NifB-like_rSAM"/>
</dbReference>
<evidence type="ECO:0000256" key="5">
    <source>
        <dbReference type="ARBA" id="ARBA00022555"/>
    </source>
</evidence>
<dbReference type="InterPro" id="IPR034687">
    <property type="entry name" value="ELP3-like"/>
</dbReference>
<evidence type="ECO:0000256" key="15">
    <source>
        <dbReference type="ARBA" id="ARBA00047372"/>
    </source>
</evidence>
<protein>
    <recommendedName>
        <fullName evidence="14">tRNA carboxymethyluridine synthase</fullName>
        <ecNumber evidence="14">2.3.1.311</ecNumber>
    </recommendedName>
</protein>
<dbReference type="InterPro" id="IPR058240">
    <property type="entry name" value="rSAM_sf"/>
</dbReference>
<dbReference type="SFLD" id="SFLDS00029">
    <property type="entry name" value="Radical_SAM"/>
    <property type="match status" value="1"/>
</dbReference>
<evidence type="ECO:0000256" key="2">
    <source>
        <dbReference type="ARBA" id="ARBA00005217"/>
    </source>
</evidence>
<accession>A0A6C0F4F3</accession>
<dbReference type="PANTHER" id="PTHR11135:SF2">
    <property type="entry name" value="ELONGATOR COMPLEX PROTEIN 3"/>
    <property type="match status" value="1"/>
</dbReference>
<dbReference type="SFLD" id="SFLDF00344">
    <property type="entry name" value="ELP3-like"/>
    <property type="match status" value="1"/>
</dbReference>
<keyword evidence="10" id="KW-0694">RNA-binding</keyword>
<dbReference type="NCBIfam" id="TIGR01211">
    <property type="entry name" value="ELP3"/>
    <property type="match status" value="1"/>
</dbReference>
<keyword evidence="8" id="KW-0819">tRNA processing</keyword>
<dbReference type="Pfam" id="PF16199">
    <property type="entry name" value="Radical_SAM_C"/>
    <property type="match status" value="1"/>
</dbReference>
<comment type="cofactor">
    <cofactor evidence="1">
        <name>[4Fe-4S] cluster</name>
        <dbReference type="ChEBI" id="CHEBI:49883"/>
    </cofactor>
</comment>
<dbReference type="SMART" id="SM00729">
    <property type="entry name" value="Elp3"/>
    <property type="match status" value="1"/>
</dbReference>
<evidence type="ECO:0000259" key="17">
    <source>
        <dbReference type="SMART" id="SM00729"/>
    </source>
</evidence>
<evidence type="ECO:0000256" key="8">
    <source>
        <dbReference type="ARBA" id="ARBA00022694"/>
    </source>
</evidence>
<dbReference type="SUPFAM" id="SSF102114">
    <property type="entry name" value="Radical SAM enzymes"/>
    <property type="match status" value="1"/>
</dbReference>
<evidence type="ECO:0000256" key="9">
    <source>
        <dbReference type="ARBA" id="ARBA00022723"/>
    </source>
</evidence>
<sequence length="676" mass="78605">MDDLEDQFQDQTLINFVKELSLKTFTTEEEYQKAYKETKKTHKLCPSKPIIRKTYNYLLSSNQITPNHNLLNFTLKKKSRSSSGVSVITILTSPTPEYTDSTGKLVKQSFSCGKSCAYCPNEPEIHINLKITDINFNINRLFVKTEEDIHLIRMLTYIIHSGIKYDVSDCYHFTDTTFTIQLVHEFSTDTFTIGDKIEGVKGEQPRSYISSEPAVLRANRNNFNPIIQVYDRVDALLNCGHNVDKIEILVLGGTWDHYPLEYQKEFIRDTYYSINSLVRRGGNKLTLEEEIKYAETSEKRIIGLTLETRPDCINLRQIKKLREFNVTRLQIGVQHIDDDILQYIERGCSTDHTVFGNYLWKQNGGKIDWHLMPDLPGSSLQKDIDMFEKIFAVNNIDYISKNYYRYDLKHPELQADQLKIYPCTVVDWTKIKEWYEQGIYKPYAEDEDKLIEVIKCIKQNIFPWIRLNRIVRDIPNINIIGGNSNVNLRQKIQNDPTINCPCIRCREVKNNTSNISEAELFIREYNGIRSTEFFISFESPDQKILYGFLRLRINHTTEDLIYPELEGCSFIRELHVYGSIVNHFDKTNGKSAQHMGFGKKLMKQAEIISLNYGIQKVAVISGVGVREYYGKLGYHLENNYMVKDISFQHEKCNVFEVSLVATMIIIILSIIYDIFS</sequence>
<dbReference type="Pfam" id="PF04055">
    <property type="entry name" value="Radical_SAM"/>
    <property type="match status" value="1"/>
</dbReference>
<dbReference type="InterPro" id="IPR016181">
    <property type="entry name" value="Acyl_CoA_acyltransferase"/>
</dbReference>
<dbReference type="EC" id="2.3.1.311" evidence="14"/>
<dbReference type="PANTHER" id="PTHR11135">
    <property type="entry name" value="HISTONE ACETYLTRANSFERASE-RELATED"/>
    <property type="match status" value="1"/>
</dbReference>
<dbReference type="GO" id="GO:0033588">
    <property type="term" value="C:elongator holoenzyme complex"/>
    <property type="evidence" value="ECO:0007669"/>
    <property type="project" value="TreeGrafter"/>
</dbReference>
<evidence type="ECO:0000256" key="12">
    <source>
        <dbReference type="ARBA" id="ARBA00023014"/>
    </source>
</evidence>
<evidence type="ECO:0000256" key="16">
    <source>
        <dbReference type="SAM" id="Phobius"/>
    </source>
</evidence>
<keyword evidence="13" id="KW-0012">Acyltransferase</keyword>
<evidence type="ECO:0000256" key="11">
    <source>
        <dbReference type="ARBA" id="ARBA00023004"/>
    </source>
</evidence>
<feature type="transmembrane region" description="Helical" evidence="16">
    <location>
        <begin position="654"/>
        <end position="675"/>
    </location>
</feature>
<dbReference type="EMBL" id="MN738745">
    <property type="protein sequence ID" value="QHT36556.1"/>
    <property type="molecule type" value="Genomic_DNA"/>
</dbReference>
<comment type="pathway">
    <text evidence="2">tRNA modification.</text>
</comment>
<dbReference type="SUPFAM" id="SSF55729">
    <property type="entry name" value="Acyl-CoA N-acyltransferases (Nat)"/>
    <property type="match status" value="1"/>
</dbReference>
<evidence type="ECO:0000256" key="14">
    <source>
        <dbReference type="ARBA" id="ARBA00044771"/>
    </source>
</evidence>
<evidence type="ECO:0000256" key="6">
    <source>
        <dbReference type="ARBA" id="ARBA00022679"/>
    </source>
</evidence>
<reference evidence="18" key="1">
    <citation type="journal article" date="2020" name="Nature">
        <title>Giant virus diversity and host interactions through global metagenomics.</title>
        <authorList>
            <person name="Schulz F."/>
            <person name="Roux S."/>
            <person name="Paez-Espino D."/>
            <person name="Jungbluth S."/>
            <person name="Walsh D.A."/>
            <person name="Denef V.J."/>
            <person name="McMahon K.D."/>
            <person name="Konstantinidis K.T."/>
            <person name="Eloe-Fadrosh E.A."/>
            <person name="Kyrpides N.C."/>
            <person name="Woyke T."/>
        </authorList>
    </citation>
    <scope>NUCLEOTIDE SEQUENCE</scope>
    <source>
        <strain evidence="18">GVMAG-S-ERX555931-87</strain>
    </source>
</reference>
<comment type="similarity">
    <text evidence="3">Belongs to the ELP3 family.</text>
</comment>
<keyword evidence="5" id="KW-0820">tRNA-binding</keyword>
<dbReference type="AlphaFoldDB" id="A0A6C0F4F3"/>
<keyword evidence="16" id="KW-1133">Transmembrane helix</keyword>
<evidence type="ECO:0000256" key="4">
    <source>
        <dbReference type="ARBA" id="ARBA00022485"/>
    </source>
</evidence>
<dbReference type="SFLD" id="SFLDG01086">
    <property type="entry name" value="elongater_protein-like"/>
    <property type="match status" value="1"/>
</dbReference>
<dbReference type="InterPro" id="IPR007197">
    <property type="entry name" value="rSAM"/>
</dbReference>
<dbReference type="Gene3D" id="3.40.630.30">
    <property type="match status" value="1"/>
</dbReference>
<dbReference type="GO" id="GO:0106261">
    <property type="term" value="F:tRNA uridine(34) acetyltransferase activity"/>
    <property type="evidence" value="ECO:0007669"/>
    <property type="project" value="UniProtKB-EC"/>
</dbReference>
<dbReference type="GO" id="GO:0005737">
    <property type="term" value="C:cytoplasm"/>
    <property type="evidence" value="ECO:0007669"/>
    <property type="project" value="TreeGrafter"/>
</dbReference>
<organism evidence="18">
    <name type="scientific">viral metagenome</name>
    <dbReference type="NCBI Taxonomy" id="1070528"/>
    <lineage>
        <taxon>unclassified sequences</taxon>
        <taxon>metagenomes</taxon>
        <taxon>organismal metagenomes</taxon>
    </lineage>
</organism>